<comment type="subcellular location">
    <subcellularLocation>
        <location evidence="1">Nucleus</location>
    </subcellularLocation>
</comment>
<keyword evidence="9" id="KW-0012">Acyltransferase</keyword>
<comment type="caution">
    <text evidence="13">The sequence shown here is derived from an EMBL/GenBank/DDBJ whole genome shotgun (WGS) entry which is preliminary data.</text>
</comment>
<evidence type="ECO:0000256" key="6">
    <source>
        <dbReference type="ARBA" id="ARBA00022833"/>
    </source>
</evidence>
<evidence type="ECO:0000256" key="5">
    <source>
        <dbReference type="ARBA" id="ARBA00022771"/>
    </source>
</evidence>
<evidence type="ECO:0000313" key="14">
    <source>
        <dbReference type="Proteomes" id="UP001148838"/>
    </source>
</evidence>
<proteinExistence type="inferred from homology"/>
<evidence type="ECO:0000256" key="7">
    <source>
        <dbReference type="ARBA" id="ARBA00023242"/>
    </source>
</evidence>
<feature type="region of interest" description="Disordered" evidence="10">
    <location>
        <begin position="125"/>
        <end position="180"/>
    </location>
</feature>
<evidence type="ECO:0000256" key="4">
    <source>
        <dbReference type="ARBA" id="ARBA00022723"/>
    </source>
</evidence>
<feature type="region of interest" description="Disordered" evidence="10">
    <location>
        <begin position="58"/>
        <end position="78"/>
    </location>
</feature>
<protein>
    <recommendedName>
        <fullName evidence="15">N-acetyltransferase ESCO2</fullName>
    </recommendedName>
</protein>
<dbReference type="InterPro" id="IPR028005">
    <property type="entry name" value="AcTrfase_ESCO_Znf_dom"/>
</dbReference>
<feature type="compositionally biased region" description="Low complexity" evidence="10">
    <location>
        <begin position="133"/>
        <end position="144"/>
    </location>
</feature>
<sequence>MLPCRNKKPDDLFKQCSSETTDSFISGIVPGPSQCFFHFDEEIVIAWTHVGLKVSNGKFSLNRPGGKPKTPKSQQVEKSEAFEPIGIDKSTAEAVQDSVHDNIAMLLQQLEQSPEKEPPPVTIEDMQSPNHNISAITSSTSSLAIDDEPKATRSSSTSNENEEVHFENSQADEGGYLFVDPPCGEDVIPDTEKENENKKYFSIFYKSPASKKFTDVTNVKRPRGVKRPWKSIGENQYIIDAGQKRFGVTQCKECGIVYHIGDPQDEMSHQKYHDQVNSVTYSAWKQERVVAHYGLERVILVKPTDSKSWLNKVKDVLEMVDKELGYADTGLASLAPDSHVSLNVIQPSQFRSSDFPSSYRLYQGQCRHLFFGKNQYFRVCAHLTIYEIYLYVANKKVFGCVVAHPITLAYKMLDSVVEGCDCCSAESYPAKCGVSRVWVNKNHRRRKVASRLLDCMRANFVHGYILGKDEFAFSAPTPEGKALAEKYTGTVNYLVYT</sequence>
<evidence type="ECO:0000259" key="12">
    <source>
        <dbReference type="Pfam" id="PF13880"/>
    </source>
</evidence>
<dbReference type="EMBL" id="JAJSOF020000036">
    <property type="protein sequence ID" value="KAJ4428929.1"/>
    <property type="molecule type" value="Genomic_DNA"/>
</dbReference>
<evidence type="ECO:0000256" key="3">
    <source>
        <dbReference type="ARBA" id="ARBA00022679"/>
    </source>
</evidence>
<evidence type="ECO:0000256" key="9">
    <source>
        <dbReference type="ARBA" id="ARBA00023315"/>
    </source>
</evidence>
<feature type="domain" description="N-acetyltransferase ESCO zinc-finger" evidence="11">
    <location>
        <begin position="236"/>
        <end position="275"/>
    </location>
</feature>
<keyword evidence="4" id="KW-0479">Metal-binding</keyword>
<evidence type="ECO:0000313" key="13">
    <source>
        <dbReference type="EMBL" id="KAJ4428929.1"/>
    </source>
</evidence>
<name>A0ABQ8S4X2_PERAM</name>
<evidence type="ECO:0000256" key="2">
    <source>
        <dbReference type="ARBA" id="ARBA00005816"/>
    </source>
</evidence>
<dbReference type="Pfam" id="PF13880">
    <property type="entry name" value="Acetyltransf_13"/>
    <property type="match status" value="1"/>
</dbReference>
<dbReference type="Pfam" id="PF13878">
    <property type="entry name" value="zf-C2H2_3"/>
    <property type="match status" value="1"/>
</dbReference>
<accession>A0ABQ8S4X2</accession>
<keyword evidence="6" id="KW-0862">Zinc</keyword>
<evidence type="ECO:0000256" key="1">
    <source>
        <dbReference type="ARBA" id="ARBA00004123"/>
    </source>
</evidence>
<evidence type="ECO:0008006" key="15">
    <source>
        <dbReference type="Google" id="ProtNLM"/>
    </source>
</evidence>
<comment type="similarity">
    <text evidence="2">Belongs to the acetyltransferase family. ECO subfamily.</text>
</comment>
<feature type="domain" description="N-acetyltransferase ESCO acetyl-transferase" evidence="12">
    <location>
        <begin position="428"/>
        <end position="496"/>
    </location>
</feature>
<keyword evidence="3" id="KW-0808">Transferase</keyword>
<evidence type="ECO:0000256" key="10">
    <source>
        <dbReference type="SAM" id="MobiDB-lite"/>
    </source>
</evidence>
<keyword evidence="7" id="KW-0539">Nucleus</keyword>
<gene>
    <name evidence="13" type="ORF">ANN_25925</name>
</gene>
<organism evidence="13 14">
    <name type="scientific">Periplaneta americana</name>
    <name type="common">American cockroach</name>
    <name type="synonym">Blatta americana</name>
    <dbReference type="NCBI Taxonomy" id="6978"/>
    <lineage>
        <taxon>Eukaryota</taxon>
        <taxon>Metazoa</taxon>
        <taxon>Ecdysozoa</taxon>
        <taxon>Arthropoda</taxon>
        <taxon>Hexapoda</taxon>
        <taxon>Insecta</taxon>
        <taxon>Pterygota</taxon>
        <taxon>Neoptera</taxon>
        <taxon>Polyneoptera</taxon>
        <taxon>Dictyoptera</taxon>
        <taxon>Blattodea</taxon>
        <taxon>Blattoidea</taxon>
        <taxon>Blattidae</taxon>
        <taxon>Blattinae</taxon>
        <taxon>Periplaneta</taxon>
    </lineage>
</organism>
<dbReference type="Proteomes" id="UP001148838">
    <property type="component" value="Unassembled WGS sequence"/>
</dbReference>
<keyword evidence="8" id="KW-0131">Cell cycle</keyword>
<keyword evidence="5" id="KW-0863">Zinc-finger</keyword>
<evidence type="ECO:0000259" key="11">
    <source>
        <dbReference type="Pfam" id="PF13878"/>
    </source>
</evidence>
<dbReference type="PANTHER" id="PTHR45884:SF2">
    <property type="entry name" value="N-ACETYLTRANSFERASE ECO"/>
    <property type="match status" value="1"/>
</dbReference>
<evidence type="ECO:0000256" key="8">
    <source>
        <dbReference type="ARBA" id="ARBA00023306"/>
    </source>
</evidence>
<keyword evidence="14" id="KW-1185">Reference proteome</keyword>
<dbReference type="InterPro" id="IPR028009">
    <property type="entry name" value="ESCO_Acetyltransf_dom"/>
</dbReference>
<reference evidence="13 14" key="1">
    <citation type="journal article" date="2022" name="Allergy">
        <title>Genome assembly and annotation of Periplaneta americana reveal a comprehensive cockroach allergen profile.</title>
        <authorList>
            <person name="Wang L."/>
            <person name="Xiong Q."/>
            <person name="Saelim N."/>
            <person name="Wang L."/>
            <person name="Nong W."/>
            <person name="Wan A.T."/>
            <person name="Shi M."/>
            <person name="Liu X."/>
            <person name="Cao Q."/>
            <person name="Hui J.H.L."/>
            <person name="Sookrung N."/>
            <person name="Leung T.F."/>
            <person name="Tungtrongchitr A."/>
            <person name="Tsui S.K.W."/>
        </authorList>
    </citation>
    <scope>NUCLEOTIDE SEQUENCE [LARGE SCALE GENOMIC DNA]</scope>
    <source>
        <strain evidence="13">PWHHKU_190912</strain>
    </source>
</reference>
<dbReference type="PANTHER" id="PTHR45884">
    <property type="entry name" value="N-ACETYLTRANSFERASE ECO"/>
    <property type="match status" value="1"/>
</dbReference>